<evidence type="ECO:0008006" key="4">
    <source>
        <dbReference type="Google" id="ProtNLM"/>
    </source>
</evidence>
<dbReference type="PROSITE" id="PS51257">
    <property type="entry name" value="PROKAR_LIPOPROTEIN"/>
    <property type="match status" value="1"/>
</dbReference>
<comment type="caution">
    <text evidence="2">The sequence shown here is derived from an EMBL/GenBank/DDBJ whole genome shotgun (WGS) entry which is preliminary data.</text>
</comment>
<dbReference type="OrthoDB" id="2967946at2"/>
<keyword evidence="3" id="KW-1185">Reference proteome</keyword>
<evidence type="ECO:0000256" key="1">
    <source>
        <dbReference type="SAM" id="SignalP"/>
    </source>
</evidence>
<reference evidence="2 3" key="1">
    <citation type="submission" date="2018-07" db="EMBL/GenBank/DDBJ databases">
        <title>Genomic Encyclopedia of Type Strains, Phase III (KMG-III): the genomes of soil and plant-associated and newly described type strains.</title>
        <authorList>
            <person name="Whitman W."/>
        </authorList>
    </citation>
    <scope>NUCLEOTIDE SEQUENCE [LARGE SCALE GENOMIC DNA]</scope>
    <source>
        <strain evidence="2 3">CECT 7287</strain>
    </source>
</reference>
<proteinExistence type="predicted"/>
<organism evidence="2 3">
    <name type="scientific">Cohnella phaseoli</name>
    <dbReference type="NCBI Taxonomy" id="456490"/>
    <lineage>
        <taxon>Bacteria</taxon>
        <taxon>Bacillati</taxon>
        <taxon>Bacillota</taxon>
        <taxon>Bacilli</taxon>
        <taxon>Bacillales</taxon>
        <taxon>Paenibacillaceae</taxon>
        <taxon>Cohnella</taxon>
    </lineage>
</organism>
<feature type="signal peptide" evidence="1">
    <location>
        <begin position="1"/>
        <end position="21"/>
    </location>
</feature>
<dbReference type="EMBL" id="QRDZ01000014">
    <property type="protein sequence ID" value="RED75746.1"/>
    <property type="molecule type" value="Genomic_DNA"/>
</dbReference>
<dbReference type="AlphaFoldDB" id="A0A3D9JQN4"/>
<protein>
    <recommendedName>
        <fullName evidence="4">DUF4367 domain-containing protein</fullName>
    </recommendedName>
</protein>
<evidence type="ECO:0000313" key="3">
    <source>
        <dbReference type="Proteomes" id="UP000256977"/>
    </source>
</evidence>
<dbReference type="Proteomes" id="UP000256977">
    <property type="component" value="Unassembled WGS sequence"/>
</dbReference>
<gene>
    <name evidence="2" type="ORF">DFP98_114107</name>
</gene>
<feature type="chain" id="PRO_5038600552" description="DUF4367 domain-containing protein" evidence="1">
    <location>
        <begin position="22"/>
        <end position="180"/>
    </location>
</feature>
<accession>A0A3D9JQN4</accession>
<evidence type="ECO:0000313" key="2">
    <source>
        <dbReference type="EMBL" id="RED75746.1"/>
    </source>
</evidence>
<sequence>MVKYFGLIFMMMMLVLSGCNTKSESLNNLNHEIIKYGINTSIPQIDDLIISYVHVVLPPKDMGKNNLGDVNTVVVSYTEEKGKLIKLRSDQKEKNDIIILYGPFEANSILNLSISNTENSIDGASIKTTHGKEMYYKKNNNNLILLANHKKMSFIIEGQITDKYTEERYVSIMDDILSSN</sequence>
<dbReference type="RefSeq" id="WP_116062059.1">
    <property type="nucleotide sequence ID" value="NZ_QRDZ01000014.1"/>
</dbReference>
<keyword evidence="1" id="KW-0732">Signal</keyword>
<name>A0A3D9JQN4_9BACL</name>